<name>A0A0A9XWS0_LYGHE</name>
<keyword evidence="3" id="KW-0053">Apoptosis</keyword>
<feature type="binding site" evidence="11">
    <location>
        <position position="136"/>
    </location>
    <ligand>
        <name>Zn(2+)</name>
        <dbReference type="ChEBI" id="CHEBI:29105"/>
    </ligand>
</feature>
<gene>
    <name evidence="14" type="primary">TP53_1</name>
    <name evidence="15" type="synonym">TP53_4</name>
    <name evidence="14" type="ORF">CM83_58467</name>
    <name evidence="15" type="ORF">g.69980</name>
</gene>
<dbReference type="InterPro" id="IPR002117">
    <property type="entry name" value="p53_tumour_suppressor"/>
</dbReference>
<evidence type="ECO:0000256" key="10">
    <source>
        <dbReference type="ARBA" id="ARBA00023242"/>
    </source>
</evidence>
<reference evidence="14" key="1">
    <citation type="journal article" date="2014" name="PLoS ONE">
        <title>Transcriptome-Based Identification of ABC Transporters in the Western Tarnished Plant Bug Lygus hesperus.</title>
        <authorList>
            <person name="Hull J.J."/>
            <person name="Chaney K."/>
            <person name="Geib S.M."/>
            <person name="Fabrick J.A."/>
            <person name="Brent C.S."/>
            <person name="Walsh D."/>
            <person name="Lavine L.C."/>
        </authorList>
    </citation>
    <scope>NUCLEOTIDE SEQUENCE</scope>
</reference>
<protein>
    <submittedName>
        <fullName evidence="14">Cellular tumor antigen p53</fullName>
    </submittedName>
</protein>
<dbReference type="AlphaFoldDB" id="A0A0A9XWS0"/>
<keyword evidence="4 11" id="KW-0479">Metal-binding</keyword>
<evidence type="ECO:0000256" key="4">
    <source>
        <dbReference type="ARBA" id="ARBA00022723"/>
    </source>
</evidence>
<sequence length="349" mass="39468">MSGPQSEVMTVIKTEVDSEGELEIAEESSDDSEEPINAQVVMTTNFHDTRLPMLEDFRGPYNFTYKLPENGQSSIKPTWEYSKIFNQVFIKMDRVLIVQFTFDTEKVNINDLYIRAVLVYSSADHIFSPVNRCAVHAIEEDPLSKSHSDKDTCLCPFYEFAGHVVRCKSTEAMYCYDPKSERHSVLCPVRTTADLLYSFRCKNSCPKGMHRRTTKLVFTLENGMGKMLGRRSLDVKICSCPRRDKEKMEKTLRGGGGLAFNTHLAVVNGTPNHPSSVNDSQPTLPSPAITPRVPVQQAEEVDTDIVTNLPGEVIMKMRSEIRNIRQALVVIERRCSHLLDLVKQSQDDP</sequence>
<dbReference type="Gene3D" id="2.60.40.720">
    <property type="match status" value="1"/>
</dbReference>
<feature type="binding site" evidence="11">
    <location>
        <position position="201"/>
    </location>
    <ligand>
        <name>Zn(2+)</name>
        <dbReference type="ChEBI" id="CHEBI:29105"/>
    </ligand>
</feature>
<evidence type="ECO:0000256" key="6">
    <source>
        <dbReference type="ARBA" id="ARBA00023015"/>
    </source>
</evidence>
<dbReference type="EMBL" id="GDHC01000415">
    <property type="protein sequence ID" value="JAQ18214.1"/>
    <property type="molecule type" value="Transcribed_RNA"/>
</dbReference>
<keyword evidence="9" id="KW-0804">Transcription</keyword>
<proteinExistence type="inferred from homology"/>
<evidence type="ECO:0000256" key="7">
    <source>
        <dbReference type="ARBA" id="ARBA00023125"/>
    </source>
</evidence>
<dbReference type="GO" id="GO:0000981">
    <property type="term" value="F:DNA-binding transcription factor activity, RNA polymerase II-specific"/>
    <property type="evidence" value="ECO:0007669"/>
    <property type="project" value="TreeGrafter"/>
</dbReference>
<keyword evidence="7" id="KW-0238">DNA-binding</keyword>
<dbReference type="GO" id="GO:0000978">
    <property type="term" value="F:RNA polymerase II cis-regulatory region sequence-specific DNA binding"/>
    <property type="evidence" value="ECO:0007669"/>
    <property type="project" value="TreeGrafter"/>
</dbReference>
<keyword evidence="5 11" id="KW-0862">Zinc</keyword>
<dbReference type="PRINTS" id="PR00386">
    <property type="entry name" value="P53SUPPRESSR"/>
</dbReference>
<evidence type="ECO:0000256" key="8">
    <source>
        <dbReference type="ARBA" id="ARBA00023159"/>
    </source>
</evidence>
<feature type="binding site" evidence="11">
    <location>
        <position position="205"/>
    </location>
    <ligand>
        <name>Zn(2+)</name>
        <dbReference type="ChEBI" id="CHEBI:29105"/>
    </ligand>
</feature>
<dbReference type="PANTHER" id="PTHR11447">
    <property type="entry name" value="CELLULAR TUMOR ANTIGEN P53"/>
    <property type="match status" value="1"/>
</dbReference>
<comment type="cofactor">
    <cofactor evidence="11">
        <name>Zn(2+)</name>
        <dbReference type="ChEBI" id="CHEBI:29105"/>
    </cofactor>
    <text evidence="11">Binds 1 zinc ion per subunit.</text>
</comment>
<dbReference type="CDD" id="cd08367">
    <property type="entry name" value="P53"/>
    <property type="match status" value="1"/>
</dbReference>
<dbReference type="GO" id="GO:0046872">
    <property type="term" value="F:metal ion binding"/>
    <property type="evidence" value="ECO:0007669"/>
    <property type="project" value="UniProtKB-KW"/>
</dbReference>
<dbReference type="GO" id="GO:0005634">
    <property type="term" value="C:nucleus"/>
    <property type="evidence" value="ECO:0007669"/>
    <property type="project" value="UniProtKB-SubCell"/>
</dbReference>
<evidence type="ECO:0000256" key="2">
    <source>
        <dbReference type="ARBA" id="ARBA00006167"/>
    </source>
</evidence>
<feature type="binding site" evidence="11">
    <location>
        <position position="133"/>
    </location>
    <ligand>
        <name>Zn(2+)</name>
        <dbReference type="ChEBI" id="CHEBI:29105"/>
    </ligand>
</feature>
<dbReference type="PANTHER" id="PTHR11447:SF16">
    <property type="entry name" value="P53 PROTEIN LONG FORM VARIANT 1"/>
    <property type="match status" value="1"/>
</dbReference>
<evidence type="ECO:0000256" key="12">
    <source>
        <dbReference type="SAM" id="MobiDB-lite"/>
    </source>
</evidence>
<keyword evidence="6" id="KW-0805">Transcription regulation</keyword>
<dbReference type="InterPro" id="IPR012346">
    <property type="entry name" value="p53/RUNT-type_TF_DNA-bd_sf"/>
</dbReference>
<evidence type="ECO:0000256" key="3">
    <source>
        <dbReference type="ARBA" id="ARBA00022703"/>
    </source>
</evidence>
<evidence type="ECO:0000256" key="9">
    <source>
        <dbReference type="ARBA" id="ARBA00023163"/>
    </source>
</evidence>
<evidence type="ECO:0000259" key="13">
    <source>
        <dbReference type="Pfam" id="PF00870"/>
    </source>
</evidence>
<dbReference type="GO" id="GO:0006915">
    <property type="term" value="P:apoptotic process"/>
    <property type="evidence" value="ECO:0007669"/>
    <property type="project" value="UniProtKB-KW"/>
</dbReference>
<accession>A0A0A9XWS0</accession>
<dbReference type="EMBL" id="GBHO01021904">
    <property type="protein sequence ID" value="JAG21700.1"/>
    <property type="molecule type" value="Transcribed_RNA"/>
</dbReference>
<feature type="region of interest" description="Disordered" evidence="12">
    <location>
        <begin position="269"/>
        <end position="288"/>
    </location>
</feature>
<comment type="similarity">
    <text evidence="2">Belongs to the p53 family.</text>
</comment>
<feature type="compositionally biased region" description="Polar residues" evidence="12">
    <location>
        <begin position="269"/>
        <end position="283"/>
    </location>
</feature>
<dbReference type="Pfam" id="PF00870">
    <property type="entry name" value="P53"/>
    <property type="match status" value="1"/>
</dbReference>
<dbReference type="SUPFAM" id="SSF49417">
    <property type="entry name" value="p53-like transcription factors"/>
    <property type="match status" value="1"/>
</dbReference>
<evidence type="ECO:0000256" key="1">
    <source>
        <dbReference type="ARBA" id="ARBA00004123"/>
    </source>
</evidence>
<evidence type="ECO:0000256" key="5">
    <source>
        <dbReference type="ARBA" id="ARBA00022833"/>
    </source>
</evidence>
<dbReference type="InterPro" id="IPR011615">
    <property type="entry name" value="p53_DNA-bd"/>
</dbReference>
<comment type="subcellular location">
    <subcellularLocation>
        <location evidence="1">Nucleus</location>
    </subcellularLocation>
</comment>
<evidence type="ECO:0000313" key="14">
    <source>
        <dbReference type="EMBL" id="JAG21700.1"/>
    </source>
</evidence>
<dbReference type="InterPro" id="IPR008967">
    <property type="entry name" value="p53-like_TF_DNA-bd_sf"/>
</dbReference>
<evidence type="ECO:0000256" key="11">
    <source>
        <dbReference type="PIRSR" id="PIRSR602117-1"/>
    </source>
</evidence>
<reference evidence="15" key="3">
    <citation type="journal article" date="2016" name="Gigascience">
        <title>De novo construction of an expanded transcriptome assembly for the western tarnished plant bug, Lygus hesperus.</title>
        <authorList>
            <person name="Tassone E.E."/>
            <person name="Geib S.M."/>
            <person name="Hall B."/>
            <person name="Fabrick J.A."/>
            <person name="Brent C.S."/>
            <person name="Hull J.J."/>
        </authorList>
    </citation>
    <scope>NUCLEOTIDE SEQUENCE</scope>
</reference>
<evidence type="ECO:0000313" key="15">
    <source>
        <dbReference type="EMBL" id="JAQ18214.1"/>
    </source>
</evidence>
<organism evidence="14">
    <name type="scientific">Lygus hesperus</name>
    <name type="common">Western plant bug</name>
    <dbReference type="NCBI Taxonomy" id="30085"/>
    <lineage>
        <taxon>Eukaryota</taxon>
        <taxon>Metazoa</taxon>
        <taxon>Ecdysozoa</taxon>
        <taxon>Arthropoda</taxon>
        <taxon>Hexapoda</taxon>
        <taxon>Insecta</taxon>
        <taxon>Pterygota</taxon>
        <taxon>Neoptera</taxon>
        <taxon>Paraneoptera</taxon>
        <taxon>Hemiptera</taxon>
        <taxon>Heteroptera</taxon>
        <taxon>Panheteroptera</taxon>
        <taxon>Cimicomorpha</taxon>
        <taxon>Miridae</taxon>
        <taxon>Mirini</taxon>
        <taxon>Lygus</taxon>
    </lineage>
</organism>
<keyword evidence="8" id="KW-0010">Activator</keyword>
<feature type="domain" description="p53 DNA-binding" evidence="13">
    <location>
        <begin position="55"/>
        <end position="251"/>
    </location>
</feature>
<keyword evidence="10" id="KW-0539">Nucleus</keyword>
<reference evidence="14" key="2">
    <citation type="submission" date="2014-07" db="EMBL/GenBank/DDBJ databases">
        <authorList>
            <person name="Hull J."/>
        </authorList>
    </citation>
    <scope>NUCLEOTIDE SEQUENCE</scope>
</reference>